<keyword evidence="2" id="KW-1185">Reference proteome</keyword>
<reference evidence="1 2" key="1">
    <citation type="journal article" date="2019" name="Nat. Ecol. Evol.">
        <title>Megaphylogeny resolves global patterns of mushroom evolution.</title>
        <authorList>
            <person name="Varga T."/>
            <person name="Krizsan K."/>
            <person name="Foldi C."/>
            <person name="Dima B."/>
            <person name="Sanchez-Garcia M."/>
            <person name="Sanchez-Ramirez S."/>
            <person name="Szollosi G.J."/>
            <person name="Szarkandi J.G."/>
            <person name="Papp V."/>
            <person name="Albert L."/>
            <person name="Andreopoulos W."/>
            <person name="Angelini C."/>
            <person name="Antonin V."/>
            <person name="Barry K.W."/>
            <person name="Bougher N.L."/>
            <person name="Buchanan P."/>
            <person name="Buyck B."/>
            <person name="Bense V."/>
            <person name="Catcheside P."/>
            <person name="Chovatia M."/>
            <person name="Cooper J."/>
            <person name="Damon W."/>
            <person name="Desjardin D."/>
            <person name="Finy P."/>
            <person name="Geml J."/>
            <person name="Haridas S."/>
            <person name="Hughes K."/>
            <person name="Justo A."/>
            <person name="Karasinski D."/>
            <person name="Kautmanova I."/>
            <person name="Kiss B."/>
            <person name="Kocsube S."/>
            <person name="Kotiranta H."/>
            <person name="LaButti K.M."/>
            <person name="Lechner B.E."/>
            <person name="Liimatainen K."/>
            <person name="Lipzen A."/>
            <person name="Lukacs Z."/>
            <person name="Mihaltcheva S."/>
            <person name="Morgado L.N."/>
            <person name="Niskanen T."/>
            <person name="Noordeloos M.E."/>
            <person name="Ohm R.A."/>
            <person name="Ortiz-Santana B."/>
            <person name="Ovrebo C."/>
            <person name="Racz N."/>
            <person name="Riley R."/>
            <person name="Savchenko A."/>
            <person name="Shiryaev A."/>
            <person name="Soop K."/>
            <person name="Spirin V."/>
            <person name="Szebenyi C."/>
            <person name="Tomsovsky M."/>
            <person name="Tulloss R.E."/>
            <person name="Uehling J."/>
            <person name="Grigoriev I.V."/>
            <person name="Vagvolgyi C."/>
            <person name="Papp T."/>
            <person name="Martin F.M."/>
            <person name="Miettinen O."/>
            <person name="Hibbett D.S."/>
            <person name="Nagy L.G."/>
        </authorList>
    </citation>
    <scope>NUCLEOTIDE SEQUENCE [LARGE SCALE GENOMIC DNA]</scope>
    <source>
        <strain evidence="1 2">NL-1719</strain>
    </source>
</reference>
<organism evidence="1 2">
    <name type="scientific">Pluteus cervinus</name>
    <dbReference type="NCBI Taxonomy" id="181527"/>
    <lineage>
        <taxon>Eukaryota</taxon>
        <taxon>Fungi</taxon>
        <taxon>Dikarya</taxon>
        <taxon>Basidiomycota</taxon>
        <taxon>Agaricomycotina</taxon>
        <taxon>Agaricomycetes</taxon>
        <taxon>Agaricomycetidae</taxon>
        <taxon>Agaricales</taxon>
        <taxon>Pluteineae</taxon>
        <taxon>Pluteaceae</taxon>
        <taxon>Pluteus</taxon>
    </lineage>
</organism>
<name>A0ACD3AXR8_9AGAR</name>
<accession>A0ACD3AXR8</accession>
<dbReference type="EMBL" id="ML208319">
    <property type="protein sequence ID" value="TFK70069.1"/>
    <property type="molecule type" value="Genomic_DNA"/>
</dbReference>
<protein>
    <submittedName>
        <fullName evidence="1">Uncharacterized protein</fullName>
    </submittedName>
</protein>
<dbReference type="Proteomes" id="UP000308600">
    <property type="component" value="Unassembled WGS sequence"/>
</dbReference>
<sequence>MAQRSIMITYDIHPPTTPTSPQIPADLAKSKTHTFPLAASPSEPEPAADASTTTQSHKSYYNQLEKALADARNVVGDELTKWRDLVGKAELSKETKKSLKYGEEEEEEEDE</sequence>
<evidence type="ECO:0000313" key="2">
    <source>
        <dbReference type="Proteomes" id="UP000308600"/>
    </source>
</evidence>
<gene>
    <name evidence="1" type="ORF">BDN72DRAFT_819339</name>
</gene>
<proteinExistence type="predicted"/>
<evidence type="ECO:0000313" key="1">
    <source>
        <dbReference type="EMBL" id="TFK70069.1"/>
    </source>
</evidence>